<proteinExistence type="predicted"/>
<comment type="caution">
    <text evidence="4">The sequence shown here is derived from an EMBL/GenBank/DDBJ whole genome shotgun (WGS) entry which is preliminary data.</text>
</comment>
<evidence type="ECO:0000313" key="4">
    <source>
        <dbReference type="EMBL" id="KAB2331029.1"/>
    </source>
</evidence>
<reference evidence="4 5" key="1">
    <citation type="journal article" date="2014" name="Arch. Microbiol.">
        <title>Bacillus mesophilum sp. nov., strain IITR-54T, a novel 4-chlorobiphenyl dechlorinating bacterium.</title>
        <authorList>
            <person name="Manickam N."/>
            <person name="Singh N.K."/>
            <person name="Bajaj A."/>
            <person name="Kumar R.M."/>
            <person name="Kaur G."/>
            <person name="Kaur N."/>
            <person name="Bala M."/>
            <person name="Kumar A."/>
            <person name="Mayilraj S."/>
        </authorList>
    </citation>
    <scope>NUCLEOTIDE SEQUENCE [LARGE SCALE GENOMIC DNA]</scope>
    <source>
        <strain evidence="4 5">IITR-54</strain>
    </source>
</reference>
<feature type="domain" description="PepSY" evidence="3">
    <location>
        <begin position="106"/>
        <end position="161"/>
    </location>
</feature>
<keyword evidence="2" id="KW-1133">Transmembrane helix</keyword>
<name>A0A7V7UWH0_9BACI</name>
<evidence type="ECO:0000256" key="2">
    <source>
        <dbReference type="SAM" id="Phobius"/>
    </source>
</evidence>
<accession>A0A7V7UWH0</accession>
<organism evidence="4 5">
    <name type="scientific">Bacillus mesophilum</name>
    <dbReference type="NCBI Taxonomy" id="1071718"/>
    <lineage>
        <taxon>Bacteria</taxon>
        <taxon>Bacillati</taxon>
        <taxon>Bacillota</taxon>
        <taxon>Bacilli</taxon>
        <taxon>Bacillales</taxon>
        <taxon>Bacillaceae</taxon>
        <taxon>Bacillus</taxon>
    </lineage>
</organism>
<feature type="transmembrane region" description="Helical" evidence="2">
    <location>
        <begin position="6"/>
        <end position="24"/>
    </location>
</feature>
<keyword evidence="5" id="KW-1185">Reference proteome</keyword>
<dbReference type="RefSeq" id="WP_151575412.1">
    <property type="nucleotide sequence ID" value="NZ_WBOT01000006.1"/>
</dbReference>
<feature type="region of interest" description="Disordered" evidence="1">
    <location>
        <begin position="79"/>
        <end position="103"/>
    </location>
</feature>
<keyword evidence="2" id="KW-0472">Membrane</keyword>
<evidence type="ECO:0000256" key="1">
    <source>
        <dbReference type="SAM" id="MobiDB-lite"/>
    </source>
</evidence>
<dbReference type="Proteomes" id="UP000441354">
    <property type="component" value="Unassembled WGS sequence"/>
</dbReference>
<keyword evidence="2" id="KW-0812">Transmembrane</keyword>
<evidence type="ECO:0000259" key="3">
    <source>
        <dbReference type="Pfam" id="PF03413"/>
    </source>
</evidence>
<feature type="domain" description="PepSY" evidence="3">
    <location>
        <begin position="172"/>
        <end position="225"/>
    </location>
</feature>
<feature type="compositionally biased region" description="Basic and acidic residues" evidence="1">
    <location>
        <begin position="93"/>
        <end position="103"/>
    </location>
</feature>
<evidence type="ECO:0000313" key="5">
    <source>
        <dbReference type="Proteomes" id="UP000441354"/>
    </source>
</evidence>
<dbReference type="Gene3D" id="3.10.450.40">
    <property type="match status" value="2"/>
</dbReference>
<dbReference type="InterPro" id="IPR025711">
    <property type="entry name" value="PepSY"/>
</dbReference>
<dbReference type="OrthoDB" id="2476750at2"/>
<protein>
    <recommendedName>
        <fullName evidence="3">PepSY domain-containing protein</fullName>
    </recommendedName>
</protein>
<gene>
    <name evidence="4" type="ORF">F7732_17620</name>
</gene>
<dbReference type="AlphaFoldDB" id="A0A7V7UWH0"/>
<sequence>MKNKWIWILTVLVLAGFIAGFFLFNQEKAMTMEEAKTLIANRYTGEVMNIEELDGEFIAEMNRDNGKYQVAIDAFNGETRSLEKTGTNENTDTSDKSDEPAEKEILTQQQIKDQLKAAGHKVTSVKSSTSNEKKLYVAEVEKGEQKSQLEIDAVTGEILKTTPLEEETTKILTEEQAKEIALQTVSGSIDDVDFESINDQPYYLVEIETEDDQEAVVQINAITGKYTISWEED</sequence>
<dbReference type="EMBL" id="WBOT01000006">
    <property type="protein sequence ID" value="KAB2331029.1"/>
    <property type="molecule type" value="Genomic_DNA"/>
</dbReference>
<dbReference type="Pfam" id="PF03413">
    <property type="entry name" value="PepSY"/>
    <property type="match status" value="2"/>
</dbReference>